<proteinExistence type="predicted"/>
<reference evidence="2" key="1">
    <citation type="submission" date="2016-11" db="UniProtKB">
        <authorList>
            <consortium name="WormBaseParasite"/>
        </authorList>
    </citation>
    <scope>IDENTIFICATION</scope>
</reference>
<evidence type="ECO:0000313" key="2">
    <source>
        <dbReference type="WBParaSite" id="BXY_1227300.1"/>
    </source>
</evidence>
<dbReference type="Proteomes" id="UP000095284">
    <property type="component" value="Unplaced"/>
</dbReference>
<dbReference type="WBParaSite" id="BXY_1227300.1">
    <property type="protein sequence ID" value="BXY_1227300.1"/>
    <property type="gene ID" value="BXY_1227300"/>
</dbReference>
<accession>A0A1I7SGV8</accession>
<protein>
    <submittedName>
        <fullName evidence="2">GDNF domain-containing protein</fullName>
    </submittedName>
</protein>
<dbReference type="AlphaFoldDB" id="A0A1I7SGV8"/>
<dbReference type="eggNOG" id="ENOG502S5T5">
    <property type="taxonomic scope" value="Eukaryota"/>
</dbReference>
<organism evidence="1 2">
    <name type="scientific">Bursaphelenchus xylophilus</name>
    <name type="common">Pinewood nematode worm</name>
    <name type="synonym">Aphelenchoides xylophilus</name>
    <dbReference type="NCBI Taxonomy" id="6326"/>
    <lineage>
        <taxon>Eukaryota</taxon>
        <taxon>Metazoa</taxon>
        <taxon>Ecdysozoa</taxon>
        <taxon>Nematoda</taxon>
        <taxon>Chromadorea</taxon>
        <taxon>Rhabditida</taxon>
        <taxon>Tylenchina</taxon>
        <taxon>Tylenchomorpha</taxon>
        <taxon>Aphelenchoidea</taxon>
        <taxon>Aphelenchoididae</taxon>
        <taxon>Bursaphelenchus</taxon>
    </lineage>
</organism>
<name>A0A1I7SGV8_BURXY</name>
<sequence>QASLPPEEVHKCCQTKIVLTDQCAPGKCSNGTVQLCCIQKFLQSKFKCCNDRKQADALFATDSFSKCCFENFVQEDDPCCPKSFSDKQWMHVHELCLPNVNIDLSSVKVPQRPIAGMSTVVHYDFSKTDKWRFECRYGGHVPQYSYFTDEAFKSKSKEKSYEE</sequence>
<evidence type="ECO:0000313" key="1">
    <source>
        <dbReference type="Proteomes" id="UP000095284"/>
    </source>
</evidence>